<dbReference type="AlphaFoldDB" id="A0A165KSW3"/>
<proteinExistence type="predicted"/>
<dbReference type="EMBL" id="KV429174">
    <property type="protein sequence ID" value="KZT63541.1"/>
    <property type="molecule type" value="Genomic_DNA"/>
</dbReference>
<reference evidence="1 2" key="1">
    <citation type="journal article" date="2016" name="Mol. Biol. Evol.">
        <title>Comparative Genomics of Early-Diverging Mushroom-Forming Fungi Provides Insights into the Origins of Lignocellulose Decay Capabilities.</title>
        <authorList>
            <person name="Nagy L.G."/>
            <person name="Riley R."/>
            <person name="Tritt A."/>
            <person name="Adam C."/>
            <person name="Daum C."/>
            <person name="Floudas D."/>
            <person name="Sun H."/>
            <person name="Yadav J.S."/>
            <person name="Pangilinan J."/>
            <person name="Larsson K.H."/>
            <person name="Matsuura K."/>
            <person name="Barry K."/>
            <person name="Labutti K."/>
            <person name="Kuo R."/>
            <person name="Ohm R.A."/>
            <person name="Bhattacharya S.S."/>
            <person name="Shirouzu T."/>
            <person name="Yoshinaga Y."/>
            <person name="Martin F.M."/>
            <person name="Grigoriev I.V."/>
            <person name="Hibbett D.S."/>
        </authorList>
    </citation>
    <scope>NUCLEOTIDE SEQUENCE [LARGE SCALE GENOMIC DNA]</scope>
    <source>
        <strain evidence="1 2">L-15889</strain>
    </source>
</reference>
<sequence length="205" mass="22879">MLTAYVADGGDAARNENAHCEHSHCLHHGASLLTTVRRDLVLMGIAVGQEKTQPGARLQYIMQCSHVQAIQRLQCDSNFPMADCLGLLRSRLCQRFLDSLTWEYDHQPLRPSIRLVKGASRGNRIPPGLTRSQLGQGKFGAKECILGYLTIHLRAVVWWRPTVTAVGLLLHQGSTRVLGESLEPLRTVASIPQMLSHRQRTIHLH</sequence>
<name>A0A165KSW3_9APHY</name>
<organism evidence="1 2">
    <name type="scientific">Daedalea quercina L-15889</name>
    <dbReference type="NCBI Taxonomy" id="1314783"/>
    <lineage>
        <taxon>Eukaryota</taxon>
        <taxon>Fungi</taxon>
        <taxon>Dikarya</taxon>
        <taxon>Basidiomycota</taxon>
        <taxon>Agaricomycotina</taxon>
        <taxon>Agaricomycetes</taxon>
        <taxon>Polyporales</taxon>
        <taxon>Fomitopsis</taxon>
    </lineage>
</organism>
<protein>
    <submittedName>
        <fullName evidence="1">Uncharacterized protein</fullName>
    </submittedName>
</protein>
<evidence type="ECO:0000313" key="1">
    <source>
        <dbReference type="EMBL" id="KZT63541.1"/>
    </source>
</evidence>
<evidence type="ECO:0000313" key="2">
    <source>
        <dbReference type="Proteomes" id="UP000076727"/>
    </source>
</evidence>
<gene>
    <name evidence="1" type="ORF">DAEQUDRAFT_116437</name>
</gene>
<dbReference type="Proteomes" id="UP000076727">
    <property type="component" value="Unassembled WGS sequence"/>
</dbReference>
<keyword evidence="2" id="KW-1185">Reference proteome</keyword>
<accession>A0A165KSW3</accession>